<evidence type="ECO:0000313" key="2">
    <source>
        <dbReference type="Proteomes" id="UP000591735"/>
    </source>
</evidence>
<comment type="caution">
    <text evidence="1">The sequence shown here is derived from an EMBL/GenBank/DDBJ whole genome shotgun (WGS) entry which is preliminary data.</text>
</comment>
<sequence length="93" mass="11107">MKTLKEIELLSWKAIWLAVKSGRHSQIHKAIDEHVERFPVSERDQVRLRTIHIVRHTQREPEEVATRIRRVSRTIRQLQKGHFSTRQEVCHAP</sequence>
<protein>
    <submittedName>
        <fullName evidence="1">Ribosomal 50S subunit-associated protein YjgA (DUF615 family)</fullName>
    </submittedName>
</protein>
<dbReference type="Proteomes" id="UP000591735">
    <property type="component" value="Unassembled WGS sequence"/>
</dbReference>
<dbReference type="EMBL" id="JACHFE010000004">
    <property type="protein sequence ID" value="MBB5321187.1"/>
    <property type="molecule type" value="Genomic_DNA"/>
</dbReference>
<dbReference type="RefSeq" id="WP_183702120.1">
    <property type="nucleotide sequence ID" value="NZ_JACHFE010000004.1"/>
</dbReference>
<name>A0A840UK26_9GAMM</name>
<reference evidence="1 2" key="1">
    <citation type="submission" date="2020-08" db="EMBL/GenBank/DDBJ databases">
        <title>Genomic Encyclopedia of Type Strains, Phase IV (KMG-IV): sequencing the most valuable type-strain genomes for metagenomic binning, comparative biology and taxonomic classification.</title>
        <authorList>
            <person name="Goeker M."/>
        </authorList>
    </citation>
    <scope>NUCLEOTIDE SEQUENCE [LARGE SCALE GENOMIC DNA]</scope>
    <source>
        <strain evidence="1 2">DSM 22359</strain>
    </source>
</reference>
<proteinExistence type="predicted"/>
<keyword evidence="2" id="KW-1185">Reference proteome</keyword>
<accession>A0A840UK26</accession>
<dbReference type="AlphaFoldDB" id="A0A840UK26"/>
<organism evidence="1 2">
    <name type="scientific">Marinobacter oulmenensis</name>
    <dbReference type="NCBI Taxonomy" id="643747"/>
    <lineage>
        <taxon>Bacteria</taxon>
        <taxon>Pseudomonadati</taxon>
        <taxon>Pseudomonadota</taxon>
        <taxon>Gammaproteobacteria</taxon>
        <taxon>Pseudomonadales</taxon>
        <taxon>Marinobacteraceae</taxon>
        <taxon>Marinobacter</taxon>
    </lineage>
</organism>
<gene>
    <name evidence="1" type="ORF">HNR38_001676</name>
</gene>
<evidence type="ECO:0000313" key="1">
    <source>
        <dbReference type="EMBL" id="MBB5321187.1"/>
    </source>
</evidence>